<proteinExistence type="predicted"/>
<keyword evidence="3" id="KW-1185">Reference proteome</keyword>
<name>A0ABU1USY8_9GAMM</name>
<dbReference type="RefSeq" id="WP_310067640.1">
    <property type="nucleotide sequence ID" value="NZ_JAVDVX010000001.1"/>
</dbReference>
<evidence type="ECO:0000256" key="1">
    <source>
        <dbReference type="SAM" id="SignalP"/>
    </source>
</evidence>
<evidence type="ECO:0008006" key="4">
    <source>
        <dbReference type="Google" id="ProtNLM"/>
    </source>
</evidence>
<accession>A0ABU1USY8</accession>
<feature type="signal peptide" evidence="1">
    <location>
        <begin position="1"/>
        <end position="21"/>
    </location>
</feature>
<dbReference type="Proteomes" id="UP001253595">
    <property type="component" value="Unassembled WGS sequence"/>
</dbReference>
<dbReference type="Pfam" id="PF12094">
    <property type="entry name" value="DUF3570"/>
    <property type="match status" value="1"/>
</dbReference>
<feature type="chain" id="PRO_5046510590" description="DUF3570 domain-containing protein" evidence="1">
    <location>
        <begin position="22"/>
        <end position="386"/>
    </location>
</feature>
<reference evidence="2 3" key="1">
    <citation type="submission" date="2023-07" db="EMBL/GenBank/DDBJ databases">
        <title>Sorghum-associated microbial communities from plants grown in Nebraska, USA.</title>
        <authorList>
            <person name="Schachtman D."/>
        </authorList>
    </citation>
    <scope>NUCLEOTIDE SEQUENCE [LARGE SCALE GENOMIC DNA]</scope>
    <source>
        <strain evidence="2 3">BE190</strain>
    </source>
</reference>
<keyword evidence="1" id="KW-0732">Signal</keyword>
<evidence type="ECO:0000313" key="2">
    <source>
        <dbReference type="EMBL" id="MDR7088252.1"/>
    </source>
</evidence>
<dbReference type="EMBL" id="JAVDVX010000001">
    <property type="protein sequence ID" value="MDR7088252.1"/>
    <property type="molecule type" value="Genomic_DNA"/>
</dbReference>
<evidence type="ECO:0000313" key="3">
    <source>
        <dbReference type="Proteomes" id="UP001253595"/>
    </source>
</evidence>
<comment type="caution">
    <text evidence="2">The sequence shown here is derived from an EMBL/GenBank/DDBJ whole genome shotgun (WGS) entry which is preliminary data.</text>
</comment>
<sequence>MVVINRLLLLVLTLASSFLQAAVLPDERIDVLYHGYDGGGAEINGPSILVRKNLGASVSVAANYYVDMVSSASIDVQATASPYSEERKENGISGQYLIDRSTISLGYTSSKENDYDASTYTFGIDQSFFGDLTTLGFGVSFGEDVVGQNTDPTYERNLERRKYSVNASQIVTKNLLASFSFDSVSDQCLDLTQDESCLNNPYRSVRYLSGTGGYLYQSELYPHTRNSDAFGLRAIYYLPYRASIRAEVRQFSDSWGIDADNFELRYLHPYREQWLFEVKYRMYKQTGADFYSDLFPYRDAQNFLARDKELSPFSSTTIGLGVTYKVPAGVIPWFEKSTVNLNWDKFDIDYDDFRDARVSPTDYAAGEEPLYSLQADVIRFYLSFWF</sequence>
<organism evidence="2 3">
    <name type="scientific">Cellvibrio fibrivorans</name>
    <dbReference type="NCBI Taxonomy" id="126350"/>
    <lineage>
        <taxon>Bacteria</taxon>
        <taxon>Pseudomonadati</taxon>
        <taxon>Pseudomonadota</taxon>
        <taxon>Gammaproteobacteria</taxon>
        <taxon>Cellvibrionales</taxon>
        <taxon>Cellvibrionaceae</taxon>
        <taxon>Cellvibrio</taxon>
    </lineage>
</organism>
<gene>
    <name evidence="2" type="ORF">J2X05_000255</name>
</gene>
<protein>
    <recommendedName>
        <fullName evidence="4">DUF3570 domain-containing protein</fullName>
    </recommendedName>
</protein>
<dbReference type="InterPro" id="IPR021953">
    <property type="entry name" value="DUF3570"/>
</dbReference>